<evidence type="ECO:0000313" key="7">
    <source>
        <dbReference type="Proteomes" id="UP000507962"/>
    </source>
</evidence>
<name>A0A4U8YQP5_9BACT</name>
<dbReference type="GO" id="GO:0009306">
    <property type="term" value="P:protein secretion"/>
    <property type="evidence" value="ECO:0007669"/>
    <property type="project" value="InterPro"/>
</dbReference>
<evidence type="ECO:0000256" key="2">
    <source>
        <dbReference type="SAM" id="MobiDB-lite"/>
    </source>
</evidence>
<dbReference type="AlphaFoldDB" id="A0A4U8YQP5"/>
<organism evidence="6 7">
    <name type="scientific">Desulfoluna butyratoxydans</name>
    <dbReference type="NCBI Taxonomy" id="231438"/>
    <lineage>
        <taxon>Bacteria</taxon>
        <taxon>Pseudomonadati</taxon>
        <taxon>Thermodesulfobacteriota</taxon>
        <taxon>Desulfobacteria</taxon>
        <taxon>Desulfobacterales</taxon>
        <taxon>Desulfolunaceae</taxon>
        <taxon>Desulfoluna</taxon>
    </lineage>
</organism>
<dbReference type="GO" id="GO:0015627">
    <property type="term" value="C:type II protein secretion system complex"/>
    <property type="evidence" value="ECO:0007669"/>
    <property type="project" value="TreeGrafter"/>
</dbReference>
<dbReference type="RefSeq" id="WP_180143579.1">
    <property type="nucleotide sequence ID" value="NZ_CAADHO010000008.1"/>
</dbReference>
<feature type="domain" description="Type II/III secretion system secretin-like" evidence="4">
    <location>
        <begin position="256"/>
        <end position="416"/>
    </location>
</feature>
<evidence type="ECO:0000259" key="4">
    <source>
        <dbReference type="Pfam" id="PF00263"/>
    </source>
</evidence>
<dbReference type="Proteomes" id="UP000507962">
    <property type="component" value="Unassembled WGS sequence"/>
</dbReference>
<dbReference type="Pfam" id="PF00263">
    <property type="entry name" value="Secretin"/>
    <property type="match status" value="1"/>
</dbReference>
<feature type="region of interest" description="Disordered" evidence="2">
    <location>
        <begin position="451"/>
        <end position="473"/>
    </location>
</feature>
<dbReference type="InterPro" id="IPR050810">
    <property type="entry name" value="Bact_Secretion_Sys_Channel"/>
</dbReference>
<dbReference type="InterPro" id="IPR001775">
    <property type="entry name" value="GspD/PilQ"/>
</dbReference>
<dbReference type="InterPro" id="IPR004846">
    <property type="entry name" value="T2SS/T3SS_dom"/>
</dbReference>
<gene>
    <name evidence="6" type="ORF">MSL71_38330</name>
</gene>
<feature type="chain" id="PRO_5020486355" evidence="3">
    <location>
        <begin position="22"/>
        <end position="483"/>
    </location>
</feature>
<accession>A0A4U8YQP5</accession>
<reference evidence="6 7" key="1">
    <citation type="submission" date="2019-03" db="EMBL/GenBank/DDBJ databases">
        <authorList>
            <person name="Nijsse B."/>
        </authorList>
    </citation>
    <scope>NUCLEOTIDE SEQUENCE [LARGE SCALE GENOMIC DNA]</scope>
    <source>
        <strain evidence="6">Desulfoluna butyratoxydans MSL71</strain>
    </source>
</reference>
<evidence type="ECO:0000313" key="6">
    <source>
        <dbReference type="EMBL" id="VFQ46170.1"/>
    </source>
</evidence>
<sequence length="483" mass="52133">MKYSLFLFHALVFLFCVRPCAASSCQDFADSGCRILIEANKSFVKLTDKKVTSISVANPDIADVKLVTPRQVLIIAQKPGSTNLVLWYGQGEESRADVYEVSVYLSDKKIDFIRSQLKAFVPHARVRVTRSQDGVTLSGSVESQQELDRVLTVVSAHVLKITNLIELRCAQQVQLEVTIAEVSRTGLKRMGLGFLVNQSLGISVFENGSASANMARTNTGSQISASASNITSPFASAFQIAVTNEKGNASAILSILKGQELMRLLATPTLVTTSGQTANFVVGGEFPVPVAGESGQISIQFKEVGVKLNFTPTIIDSEVISLVIKPEISSLDYTVAVKSGGVFVPGVKTRKGSATLTLRDGQSFAMAGLLKEESSRSVKKVPVLGDIPVIGGIFTSKEYSKEETELVVMVTPRLVRPLNPDERPTLPGETMHDSISDMDFFMLNRLSYGTSATRPSHEEGDTQNPHVSRPPAPVFVGDVGFAR</sequence>
<dbReference type="PRINTS" id="PR00811">
    <property type="entry name" value="BCTERIALGSPD"/>
</dbReference>
<keyword evidence="7" id="KW-1185">Reference proteome</keyword>
<dbReference type="Pfam" id="PF13629">
    <property type="entry name" value="T2SS-T3SS_pil_N"/>
    <property type="match status" value="1"/>
</dbReference>
<evidence type="ECO:0000256" key="1">
    <source>
        <dbReference type="RuleBase" id="RU004003"/>
    </source>
</evidence>
<evidence type="ECO:0000259" key="5">
    <source>
        <dbReference type="Pfam" id="PF13629"/>
    </source>
</evidence>
<protein>
    <submittedName>
        <fullName evidence="6">Type ii/iii secretion system</fullName>
    </submittedName>
</protein>
<proteinExistence type="inferred from homology"/>
<comment type="similarity">
    <text evidence="1">Belongs to the bacterial secretin family.</text>
</comment>
<feature type="signal peptide" evidence="3">
    <location>
        <begin position="1"/>
        <end position="21"/>
    </location>
</feature>
<dbReference type="PANTHER" id="PTHR30332:SF17">
    <property type="entry name" value="TYPE IV PILIATION SYSTEM PROTEIN DR_0774-RELATED"/>
    <property type="match status" value="1"/>
</dbReference>
<dbReference type="PANTHER" id="PTHR30332">
    <property type="entry name" value="PROBABLE GENERAL SECRETION PATHWAY PROTEIN D"/>
    <property type="match status" value="1"/>
</dbReference>
<dbReference type="EMBL" id="CAADHO010000008">
    <property type="protein sequence ID" value="VFQ46170.1"/>
    <property type="molecule type" value="Genomic_DNA"/>
</dbReference>
<keyword evidence="3" id="KW-0732">Signal</keyword>
<evidence type="ECO:0000256" key="3">
    <source>
        <dbReference type="SAM" id="SignalP"/>
    </source>
</evidence>
<dbReference type="InterPro" id="IPR032789">
    <property type="entry name" value="T2SS-T3SS_pil_N"/>
</dbReference>
<feature type="domain" description="Pilus formation protein N-terminal" evidence="5">
    <location>
        <begin position="37"/>
        <end position="99"/>
    </location>
</feature>